<dbReference type="Pfam" id="PF09172">
    <property type="entry name" value="Vit_open_b-sht"/>
    <property type="match status" value="1"/>
</dbReference>
<dbReference type="EMBL" id="BPLR01009052">
    <property type="protein sequence ID" value="GIY29317.1"/>
    <property type="molecule type" value="Genomic_DNA"/>
</dbReference>
<dbReference type="InterPro" id="IPR015255">
    <property type="entry name" value="Vitellinogen_open_b-sht"/>
</dbReference>
<dbReference type="GO" id="GO:0005319">
    <property type="term" value="F:lipid transporter activity"/>
    <property type="evidence" value="ECO:0007669"/>
    <property type="project" value="InterPro"/>
</dbReference>
<sequence length="319" mass="36526">MVKHLAGLKDKFSKLPSWKSLNLKTSTMEKNSESSHSFVFMNTKIVVPSVTGRLYSIDLTGSSTVGLTSRNKFDISSLPQNADINLHLQLRVNVEVSTRVGIQSGNYRPDFKIVSLLYLESNLEVDFKVKDGHIALGRLSVPSENIARVKLIKLNTPLGLSVCAYVEYLINFIQTVYPYVLPYGNVELALKKSDTLNSYDIYLEIPKNSLQEVFHQQTGNMRYKASFDTPGSKTLRRFSVDLELIKRYKSQRINDTTYVSLQIHRRNWKVYQASAELSYKKHHPFEWMVQLQLIKEKNITSVLLSKQNRPQFKPVAFKG</sequence>
<evidence type="ECO:0000259" key="1">
    <source>
        <dbReference type="Pfam" id="PF09172"/>
    </source>
</evidence>
<proteinExistence type="predicted"/>
<comment type="caution">
    <text evidence="2">The sequence shown here is derived from an EMBL/GenBank/DDBJ whole genome shotgun (WGS) entry which is preliminary data.</text>
</comment>
<dbReference type="AlphaFoldDB" id="A0AAV4S721"/>
<protein>
    <submittedName>
        <fullName evidence="2">Vitellogenin</fullName>
    </submittedName>
</protein>
<reference evidence="2 3" key="1">
    <citation type="submission" date="2021-06" db="EMBL/GenBank/DDBJ databases">
        <title>Caerostris extrusa draft genome.</title>
        <authorList>
            <person name="Kono N."/>
            <person name="Arakawa K."/>
        </authorList>
    </citation>
    <scope>NUCLEOTIDE SEQUENCE [LARGE SCALE GENOMIC DNA]</scope>
</reference>
<accession>A0AAV4S721</accession>
<dbReference type="Proteomes" id="UP001054945">
    <property type="component" value="Unassembled WGS sequence"/>
</dbReference>
<organism evidence="2 3">
    <name type="scientific">Caerostris extrusa</name>
    <name type="common">Bark spider</name>
    <name type="synonym">Caerostris bankana</name>
    <dbReference type="NCBI Taxonomy" id="172846"/>
    <lineage>
        <taxon>Eukaryota</taxon>
        <taxon>Metazoa</taxon>
        <taxon>Ecdysozoa</taxon>
        <taxon>Arthropoda</taxon>
        <taxon>Chelicerata</taxon>
        <taxon>Arachnida</taxon>
        <taxon>Araneae</taxon>
        <taxon>Araneomorphae</taxon>
        <taxon>Entelegynae</taxon>
        <taxon>Araneoidea</taxon>
        <taxon>Araneidae</taxon>
        <taxon>Caerostris</taxon>
    </lineage>
</organism>
<evidence type="ECO:0000313" key="2">
    <source>
        <dbReference type="EMBL" id="GIY29317.1"/>
    </source>
</evidence>
<evidence type="ECO:0000313" key="3">
    <source>
        <dbReference type="Proteomes" id="UP001054945"/>
    </source>
</evidence>
<name>A0AAV4S721_CAEEX</name>
<gene>
    <name evidence="2" type="primary">VIT_2</name>
    <name evidence="2" type="ORF">CEXT_662931</name>
</gene>
<feature type="domain" description="Vitellinogen open beta-sheet" evidence="1">
    <location>
        <begin position="30"/>
        <end position="133"/>
    </location>
</feature>
<keyword evidence="3" id="KW-1185">Reference proteome</keyword>